<reference evidence="1 2" key="1">
    <citation type="submission" date="2014-04" db="EMBL/GenBank/DDBJ databases">
        <title>Evolutionary Origins and Diversification of the Mycorrhizal Mutualists.</title>
        <authorList>
            <consortium name="DOE Joint Genome Institute"/>
            <consortium name="Mycorrhizal Genomics Consortium"/>
            <person name="Kohler A."/>
            <person name="Kuo A."/>
            <person name="Nagy L.G."/>
            <person name="Floudas D."/>
            <person name="Copeland A."/>
            <person name="Barry K.W."/>
            <person name="Cichocki N."/>
            <person name="Veneault-Fourrey C."/>
            <person name="LaButti K."/>
            <person name="Lindquist E.A."/>
            <person name="Lipzen A."/>
            <person name="Lundell T."/>
            <person name="Morin E."/>
            <person name="Murat C."/>
            <person name="Riley R."/>
            <person name="Ohm R."/>
            <person name="Sun H."/>
            <person name="Tunlid A."/>
            <person name="Henrissat B."/>
            <person name="Grigoriev I.V."/>
            <person name="Hibbett D.S."/>
            <person name="Martin F."/>
        </authorList>
    </citation>
    <scope>NUCLEOTIDE SEQUENCE [LARGE SCALE GENOMIC DNA]</scope>
    <source>
        <strain evidence="1 2">Koide BX008</strain>
    </source>
</reference>
<dbReference type="AlphaFoldDB" id="A0A0C2X4J0"/>
<dbReference type="HOGENOM" id="CLU_1594119_0_0_1"/>
<gene>
    <name evidence="1" type="ORF">M378DRAFT_7879</name>
</gene>
<dbReference type="InParanoid" id="A0A0C2X4J0"/>
<organism evidence="1 2">
    <name type="scientific">Amanita muscaria (strain Koide BX008)</name>
    <dbReference type="NCBI Taxonomy" id="946122"/>
    <lineage>
        <taxon>Eukaryota</taxon>
        <taxon>Fungi</taxon>
        <taxon>Dikarya</taxon>
        <taxon>Basidiomycota</taxon>
        <taxon>Agaricomycotina</taxon>
        <taxon>Agaricomycetes</taxon>
        <taxon>Agaricomycetidae</taxon>
        <taxon>Agaricales</taxon>
        <taxon>Pluteineae</taxon>
        <taxon>Amanitaceae</taxon>
        <taxon>Amanita</taxon>
    </lineage>
</organism>
<name>A0A0C2X4J0_AMAMK</name>
<evidence type="ECO:0000313" key="2">
    <source>
        <dbReference type="Proteomes" id="UP000054549"/>
    </source>
</evidence>
<accession>A0A0C2X4J0</accession>
<proteinExistence type="predicted"/>
<keyword evidence="2" id="KW-1185">Reference proteome</keyword>
<dbReference type="OrthoDB" id="4760524at2759"/>
<dbReference type="EMBL" id="KN818226">
    <property type="protein sequence ID" value="KIL69172.1"/>
    <property type="molecule type" value="Genomic_DNA"/>
</dbReference>
<dbReference type="Proteomes" id="UP000054549">
    <property type="component" value="Unassembled WGS sequence"/>
</dbReference>
<sequence length="167" mass="18881">MTPVLELIQGSVIPRLYWQSDLCNDDELKEDGITYGQLQDKTPPQLLYASVYWANYLEVANIEDADLTNGLEMFVEEHMLHWCEFVDLIGELDSVHRATRVLKLLKSTSSDLYQLLSDTLRLIANAYGVIKRSALRIIQHCLFTPTDISKRQCTTTVGQSIGGCPCL</sequence>
<evidence type="ECO:0000313" key="1">
    <source>
        <dbReference type="EMBL" id="KIL69172.1"/>
    </source>
</evidence>
<protein>
    <submittedName>
        <fullName evidence="1">Uncharacterized protein</fullName>
    </submittedName>
</protein>